<dbReference type="InterPro" id="IPR004117">
    <property type="entry name" value="7tm6_olfct_rcpt"/>
</dbReference>
<name>A0A0L7KJX6_OPEBR</name>
<sequence length="155" mass="17113">MLCQFMASGALICFVGYETILTLTVNAAKTVNSLFFLGYNIFELYIICRWCDEIRVQSQNIGEAVYCCGWESGVSLLPGVKQSVKLVIARANKPLAFTAGGINCSLPSPISNKIGEMFLCDGPTPLPIKEPEPMRGCILLWMGECVSIPWHQTNW</sequence>
<keyword evidence="3" id="KW-0812">Transmembrane</keyword>
<evidence type="ECO:0000256" key="5">
    <source>
        <dbReference type="ARBA" id="ARBA00022989"/>
    </source>
</evidence>
<keyword evidence="4" id="KW-0552">Olfaction</keyword>
<evidence type="ECO:0000256" key="1">
    <source>
        <dbReference type="ARBA" id="ARBA00004141"/>
    </source>
</evidence>
<keyword evidence="2" id="KW-0716">Sensory transduction</keyword>
<dbReference type="GO" id="GO:0007165">
    <property type="term" value="P:signal transduction"/>
    <property type="evidence" value="ECO:0007669"/>
    <property type="project" value="UniProtKB-KW"/>
</dbReference>
<comment type="caution">
    <text evidence="9">The sequence shown here is derived from an EMBL/GenBank/DDBJ whole genome shotgun (WGS) entry which is preliminary data.</text>
</comment>
<evidence type="ECO:0000313" key="10">
    <source>
        <dbReference type="Proteomes" id="UP000037510"/>
    </source>
</evidence>
<organism evidence="9 10">
    <name type="scientific">Operophtera brumata</name>
    <name type="common">Winter moth</name>
    <name type="synonym">Phalaena brumata</name>
    <dbReference type="NCBI Taxonomy" id="104452"/>
    <lineage>
        <taxon>Eukaryota</taxon>
        <taxon>Metazoa</taxon>
        <taxon>Ecdysozoa</taxon>
        <taxon>Arthropoda</taxon>
        <taxon>Hexapoda</taxon>
        <taxon>Insecta</taxon>
        <taxon>Pterygota</taxon>
        <taxon>Neoptera</taxon>
        <taxon>Endopterygota</taxon>
        <taxon>Lepidoptera</taxon>
        <taxon>Glossata</taxon>
        <taxon>Ditrysia</taxon>
        <taxon>Geometroidea</taxon>
        <taxon>Geometridae</taxon>
        <taxon>Larentiinae</taxon>
        <taxon>Operophtera</taxon>
    </lineage>
</organism>
<protein>
    <submittedName>
        <fullName evidence="9">Odorant receptor</fullName>
    </submittedName>
</protein>
<feature type="non-terminal residue" evidence="9">
    <location>
        <position position="155"/>
    </location>
</feature>
<evidence type="ECO:0000256" key="6">
    <source>
        <dbReference type="ARBA" id="ARBA00023136"/>
    </source>
</evidence>
<evidence type="ECO:0000256" key="3">
    <source>
        <dbReference type="ARBA" id="ARBA00022692"/>
    </source>
</evidence>
<dbReference type="Proteomes" id="UP000037510">
    <property type="component" value="Unassembled WGS sequence"/>
</dbReference>
<proteinExistence type="predicted"/>
<keyword evidence="10" id="KW-1185">Reference proteome</keyword>
<dbReference type="AlphaFoldDB" id="A0A0L7KJX6"/>
<keyword evidence="5" id="KW-1133">Transmembrane helix</keyword>
<reference evidence="9 10" key="1">
    <citation type="journal article" date="2015" name="Genome Biol. Evol.">
        <title>The genome of winter moth (Operophtera brumata) provides a genomic perspective on sexual dimorphism and phenology.</title>
        <authorList>
            <person name="Derks M.F."/>
            <person name="Smit S."/>
            <person name="Salis L."/>
            <person name="Schijlen E."/>
            <person name="Bossers A."/>
            <person name="Mateman C."/>
            <person name="Pijl A.S."/>
            <person name="de Ridder D."/>
            <person name="Groenen M.A."/>
            <person name="Visser M.E."/>
            <person name="Megens H.J."/>
        </authorList>
    </citation>
    <scope>NUCLEOTIDE SEQUENCE [LARGE SCALE GENOMIC DNA]</scope>
    <source>
        <strain evidence="9">WM2013NL</strain>
        <tissue evidence="9">Head and thorax</tissue>
    </source>
</reference>
<evidence type="ECO:0000256" key="2">
    <source>
        <dbReference type="ARBA" id="ARBA00022606"/>
    </source>
</evidence>
<dbReference type="Pfam" id="PF02949">
    <property type="entry name" value="7tm_6"/>
    <property type="match status" value="1"/>
</dbReference>
<keyword evidence="7 9" id="KW-0675">Receptor</keyword>
<accession>A0A0L7KJX6</accession>
<dbReference type="GO" id="GO:0016020">
    <property type="term" value="C:membrane"/>
    <property type="evidence" value="ECO:0007669"/>
    <property type="project" value="UniProtKB-SubCell"/>
</dbReference>
<keyword evidence="6" id="KW-0472">Membrane</keyword>
<evidence type="ECO:0000256" key="7">
    <source>
        <dbReference type="ARBA" id="ARBA00023170"/>
    </source>
</evidence>
<keyword evidence="8" id="KW-0807">Transducer</keyword>
<evidence type="ECO:0000256" key="4">
    <source>
        <dbReference type="ARBA" id="ARBA00022725"/>
    </source>
</evidence>
<feature type="non-terminal residue" evidence="9">
    <location>
        <position position="1"/>
    </location>
</feature>
<comment type="subcellular location">
    <subcellularLocation>
        <location evidence="1">Membrane</location>
        <topology evidence="1">Multi-pass membrane protein</topology>
    </subcellularLocation>
</comment>
<gene>
    <name evidence="9" type="ORF">OBRU01_24848</name>
</gene>
<dbReference type="GO" id="GO:0004984">
    <property type="term" value="F:olfactory receptor activity"/>
    <property type="evidence" value="ECO:0007669"/>
    <property type="project" value="InterPro"/>
</dbReference>
<dbReference type="EMBL" id="JTDY01009491">
    <property type="protein sequence ID" value="KOB63415.1"/>
    <property type="molecule type" value="Genomic_DNA"/>
</dbReference>
<evidence type="ECO:0000256" key="8">
    <source>
        <dbReference type="ARBA" id="ARBA00023224"/>
    </source>
</evidence>
<dbReference type="GO" id="GO:0005549">
    <property type="term" value="F:odorant binding"/>
    <property type="evidence" value="ECO:0007669"/>
    <property type="project" value="InterPro"/>
</dbReference>
<evidence type="ECO:0000313" key="9">
    <source>
        <dbReference type="EMBL" id="KOB63415.1"/>
    </source>
</evidence>